<evidence type="ECO:0008006" key="4">
    <source>
        <dbReference type="Google" id="ProtNLM"/>
    </source>
</evidence>
<name>A0A1G6B9F1_9BACT</name>
<feature type="region of interest" description="Disordered" evidence="1">
    <location>
        <begin position="1"/>
        <end position="33"/>
    </location>
</feature>
<proteinExistence type="predicted"/>
<keyword evidence="3" id="KW-1185">Reference proteome</keyword>
<accession>A0A1G6B9F1</accession>
<dbReference type="STRING" id="617002.SAMN05660653_00815"/>
<evidence type="ECO:0000256" key="1">
    <source>
        <dbReference type="SAM" id="MobiDB-lite"/>
    </source>
</evidence>
<sequence>MTEDAKITDRRINHETGSTEQGPSVMEQAHADHQAQRGAFQECFMPHVCFSTFVLSLSSSALVHLGEVPDPDNGKTSINISLAKHTIDILVMLEEKTKGNLDLEESKLLRDMLFELRMHFVRKSS</sequence>
<dbReference type="EMBL" id="FMXO01000004">
    <property type="protein sequence ID" value="SDB17231.1"/>
    <property type="molecule type" value="Genomic_DNA"/>
</dbReference>
<evidence type="ECO:0000313" key="2">
    <source>
        <dbReference type="EMBL" id="SDB17231.1"/>
    </source>
</evidence>
<evidence type="ECO:0000313" key="3">
    <source>
        <dbReference type="Proteomes" id="UP000198771"/>
    </source>
</evidence>
<protein>
    <recommendedName>
        <fullName evidence="4">DUF1844 domain-containing protein</fullName>
    </recommendedName>
</protein>
<gene>
    <name evidence="2" type="ORF">SAMN05660653_00815</name>
</gene>
<feature type="compositionally biased region" description="Basic and acidic residues" evidence="1">
    <location>
        <begin position="1"/>
        <end position="14"/>
    </location>
</feature>
<dbReference type="AlphaFoldDB" id="A0A1G6B9F1"/>
<dbReference type="Pfam" id="PF08899">
    <property type="entry name" value="DUF1844"/>
    <property type="match status" value="1"/>
</dbReference>
<organism evidence="2 3">
    <name type="scientific">Desulfonatronum thiosulfatophilum</name>
    <dbReference type="NCBI Taxonomy" id="617002"/>
    <lineage>
        <taxon>Bacteria</taxon>
        <taxon>Pseudomonadati</taxon>
        <taxon>Thermodesulfobacteriota</taxon>
        <taxon>Desulfovibrionia</taxon>
        <taxon>Desulfovibrionales</taxon>
        <taxon>Desulfonatronaceae</taxon>
        <taxon>Desulfonatronum</taxon>
    </lineage>
</organism>
<reference evidence="2 3" key="1">
    <citation type="submission" date="2016-10" db="EMBL/GenBank/DDBJ databases">
        <authorList>
            <person name="de Groot N.N."/>
        </authorList>
    </citation>
    <scope>NUCLEOTIDE SEQUENCE [LARGE SCALE GENOMIC DNA]</scope>
    <source>
        <strain evidence="2 3">ASO4-2</strain>
    </source>
</reference>
<dbReference type="InterPro" id="IPR014995">
    <property type="entry name" value="DUF1844"/>
</dbReference>
<dbReference type="Proteomes" id="UP000198771">
    <property type="component" value="Unassembled WGS sequence"/>
</dbReference>